<evidence type="ECO:0000313" key="3">
    <source>
        <dbReference type="Proteomes" id="UP000807504"/>
    </source>
</evidence>
<dbReference type="AlphaFoldDB" id="A0A8T0E991"/>
<reference evidence="2" key="1">
    <citation type="journal article" date="2020" name="bioRxiv">
        <title>Chromosome-level reference genome of the European wasp spider Argiope bruennichi: a resource for studies on range expansion and evolutionary adaptation.</title>
        <authorList>
            <person name="Sheffer M.M."/>
            <person name="Hoppe A."/>
            <person name="Krehenwinkel H."/>
            <person name="Uhl G."/>
            <person name="Kuss A.W."/>
            <person name="Jensen L."/>
            <person name="Jensen C."/>
            <person name="Gillespie R.G."/>
            <person name="Hoff K.J."/>
            <person name="Prost S."/>
        </authorList>
    </citation>
    <scope>NUCLEOTIDE SEQUENCE</scope>
</reference>
<accession>A0A8T0E991</accession>
<reference evidence="2" key="2">
    <citation type="submission" date="2020-06" db="EMBL/GenBank/DDBJ databases">
        <authorList>
            <person name="Sheffer M."/>
        </authorList>
    </citation>
    <scope>NUCLEOTIDE SEQUENCE</scope>
</reference>
<proteinExistence type="predicted"/>
<keyword evidence="3" id="KW-1185">Reference proteome</keyword>
<gene>
    <name evidence="2" type="ORF">HNY73_020023</name>
</gene>
<sequence>MRTSQTSTLLSALRRKATPHPRALRKPEARGKEKATSLPEIQPGTRGPSPTSRPYGGVSDHNTRRRGFHTHRKGMKEKGAHFQRGKRFTFVYGNGGHARTSTGCINPRENRGTSGGFGRLGMGGSGGGDPSTPWRGGEFLVGEGHRTFFVGVWGCFSLPIWGLLEKTGGSALACYCF</sequence>
<evidence type="ECO:0000256" key="1">
    <source>
        <dbReference type="SAM" id="MobiDB-lite"/>
    </source>
</evidence>
<protein>
    <submittedName>
        <fullName evidence="2">Uncharacterized protein</fullName>
    </submittedName>
</protein>
<evidence type="ECO:0000313" key="2">
    <source>
        <dbReference type="EMBL" id="KAF8767011.1"/>
    </source>
</evidence>
<organism evidence="2 3">
    <name type="scientific">Argiope bruennichi</name>
    <name type="common">Wasp spider</name>
    <name type="synonym">Aranea bruennichi</name>
    <dbReference type="NCBI Taxonomy" id="94029"/>
    <lineage>
        <taxon>Eukaryota</taxon>
        <taxon>Metazoa</taxon>
        <taxon>Ecdysozoa</taxon>
        <taxon>Arthropoda</taxon>
        <taxon>Chelicerata</taxon>
        <taxon>Arachnida</taxon>
        <taxon>Araneae</taxon>
        <taxon>Araneomorphae</taxon>
        <taxon>Entelegynae</taxon>
        <taxon>Araneoidea</taxon>
        <taxon>Araneidae</taxon>
        <taxon>Argiope</taxon>
    </lineage>
</organism>
<comment type="caution">
    <text evidence="2">The sequence shown here is derived from an EMBL/GenBank/DDBJ whole genome shotgun (WGS) entry which is preliminary data.</text>
</comment>
<feature type="compositionally biased region" description="Basic residues" evidence="1">
    <location>
        <begin position="13"/>
        <end position="24"/>
    </location>
</feature>
<feature type="compositionally biased region" description="Polar residues" evidence="1">
    <location>
        <begin position="1"/>
        <end position="10"/>
    </location>
</feature>
<name>A0A8T0E991_ARGBR</name>
<dbReference type="EMBL" id="JABXBU010002230">
    <property type="protein sequence ID" value="KAF8767011.1"/>
    <property type="molecule type" value="Genomic_DNA"/>
</dbReference>
<feature type="compositionally biased region" description="Basic residues" evidence="1">
    <location>
        <begin position="63"/>
        <end position="80"/>
    </location>
</feature>
<feature type="region of interest" description="Disordered" evidence="1">
    <location>
        <begin position="1"/>
        <end position="80"/>
    </location>
</feature>
<feature type="compositionally biased region" description="Basic and acidic residues" evidence="1">
    <location>
        <begin position="25"/>
        <end position="35"/>
    </location>
</feature>
<dbReference type="Proteomes" id="UP000807504">
    <property type="component" value="Unassembled WGS sequence"/>
</dbReference>